<dbReference type="AlphaFoldDB" id="Q8GL33"/>
<feature type="compositionally biased region" description="Basic and acidic residues" evidence="2">
    <location>
        <begin position="113"/>
        <end position="186"/>
    </location>
</feature>
<evidence type="ECO:0000313" key="3">
    <source>
        <dbReference type="EMBL" id="AAN17923.1"/>
    </source>
</evidence>
<protein>
    <submittedName>
        <fullName evidence="3">Erp26 protein</fullName>
    </submittedName>
</protein>
<evidence type="ECO:0000256" key="1">
    <source>
        <dbReference type="SAM" id="Coils"/>
    </source>
</evidence>
<dbReference type="PROSITE" id="PS51257">
    <property type="entry name" value="PROKAR_LIPOPROTEIN"/>
    <property type="match status" value="1"/>
</dbReference>
<dbReference type="InterPro" id="IPR009618">
    <property type="entry name" value="Erp"/>
</dbReference>
<name>Q8GL33_BORBG</name>
<sequence>MNKIIKILIICSVFVLISSCKNYAIKDLEQKTKGQVNGFIDRALDPTKDKIASNGPTVDKLAKKLQEEEKEELMQGDDPSGIGINPPLVLPENDHDNTPAPKVKAAKQSGGQQEKKVEDQNGEKKRQEQEEEKVKAKAEKEKSERQKRQQEEQQRKAKKEHQEKEHQEKEREREREREREEEKQVKDKIKDFVDKIDKINRDIDSINPKSFFEERMEVSGQEVEDKVTGAIYDKITSDNSRDNSLYSIWDESIELDESGRLKNLIDDLEKARGELRAKIKEDEYDSKNNQKNKNIVKVGDIKSDLEKLKSKLDKVKEYPEDKDNFETIKGYIEDSNS</sequence>
<dbReference type="EMBL" id="AY142087">
    <property type="protein sequence ID" value="AAN17923.1"/>
    <property type="molecule type" value="Genomic_DNA"/>
</dbReference>
<geneLocation type="plasmid" evidence="3">
    <name>group cp32-10</name>
</geneLocation>
<organism evidence="3">
    <name type="scientific">Borreliella burgdorferi</name>
    <name type="common">Lyme disease spirochete</name>
    <name type="synonym">Borrelia burgdorferi</name>
    <dbReference type="NCBI Taxonomy" id="139"/>
    <lineage>
        <taxon>Bacteria</taxon>
        <taxon>Pseudomonadati</taxon>
        <taxon>Spirochaetota</taxon>
        <taxon>Spirochaetia</taxon>
        <taxon>Spirochaetales</taxon>
        <taxon>Borreliaceae</taxon>
        <taxon>Borreliella</taxon>
    </lineage>
</organism>
<keyword evidence="1" id="KW-0175">Coiled coil</keyword>
<feature type="coiled-coil region" evidence="1">
    <location>
        <begin position="258"/>
        <end position="285"/>
    </location>
</feature>
<evidence type="ECO:0000256" key="2">
    <source>
        <dbReference type="SAM" id="MobiDB-lite"/>
    </source>
</evidence>
<gene>
    <name evidence="3" type="primary">erp26</name>
</gene>
<dbReference type="Pfam" id="PF06780">
    <property type="entry name" value="Erp_C"/>
    <property type="match status" value="1"/>
</dbReference>
<feature type="region of interest" description="Disordered" evidence="2">
    <location>
        <begin position="66"/>
        <end position="186"/>
    </location>
</feature>
<keyword evidence="3" id="KW-0614">Plasmid</keyword>
<proteinExistence type="predicted"/>
<reference evidence="3" key="1">
    <citation type="journal article" date="2003" name="J. Mol. Evol.">
        <title>Intra- and interbacterial genetic exchange of Lyme disease spirochete erp genes generates sequence identity amidst diversity.</title>
        <authorList>
            <person name="Stevenson B."/>
            <person name="Miller J.C."/>
        </authorList>
    </citation>
    <scope>NUCLEOTIDE SEQUENCE</scope>
    <source>
        <strain evidence="3">N40</strain>
        <plasmid evidence="3">group cp32-10</plasmid>
    </source>
</reference>
<accession>Q8GL33</accession>